<accession>W8CZX2</accession>
<dbReference type="OrthoDB" id="7517at10239"/>
<organism evidence="1 2">
    <name type="scientific">Erwinia phage PhiEaH1</name>
    <dbReference type="NCBI Taxonomy" id="1401669"/>
    <lineage>
        <taxon>Viruses</taxon>
        <taxon>Duplodnaviria</taxon>
        <taxon>Heunggongvirae</taxon>
        <taxon>Uroviricota</taxon>
        <taxon>Caudoviricetes</taxon>
        <taxon>Chimalliviridae</taxon>
        <taxon>Iapetusvirus</taxon>
        <taxon>Iapetusvirus EaH1</taxon>
    </lineage>
</organism>
<dbReference type="InterPro" id="IPR013783">
    <property type="entry name" value="Ig-like_fold"/>
</dbReference>
<dbReference type="GeneID" id="18500982"/>
<dbReference type="RefSeq" id="YP_009010136.1">
    <property type="nucleotide sequence ID" value="NC_023610.1"/>
</dbReference>
<dbReference type="EMBL" id="KF623294">
    <property type="protein sequence ID" value="AGX01805.1"/>
    <property type="molecule type" value="Genomic_DNA"/>
</dbReference>
<keyword evidence="2" id="KW-1185">Reference proteome</keyword>
<proteinExistence type="predicted"/>
<evidence type="ECO:0000313" key="1">
    <source>
        <dbReference type="EMBL" id="AGX01805.1"/>
    </source>
</evidence>
<evidence type="ECO:0000313" key="2">
    <source>
        <dbReference type="Proteomes" id="UP000204235"/>
    </source>
</evidence>
<reference evidence="1 2" key="1">
    <citation type="journal article" date="2014" name="FEMS Microbiol. Lett.">
        <title>The genome of the Erwinia amylovora phage PhiEaH1 reveals greater diversity and broadens the applicability of phages for the treatment of fire blight.</title>
        <authorList>
            <person name="Meczker K."/>
            <person name="Domotor D."/>
            <person name="Vass J."/>
            <person name="Rakhely G."/>
            <person name="Schneider G."/>
            <person name="Kovacs T."/>
        </authorList>
    </citation>
    <scope>NUCLEOTIDE SEQUENCE [LARGE SCALE GENOMIC DNA]</scope>
</reference>
<dbReference type="Gene3D" id="2.60.40.10">
    <property type="entry name" value="Immunoglobulins"/>
    <property type="match status" value="1"/>
</dbReference>
<protein>
    <submittedName>
        <fullName evidence="1">Putative virion structural protein</fullName>
    </submittedName>
</protein>
<name>W8CZX2_9CAUD</name>
<sequence>MGNKLSWVNNNALATNVEIYRSLTPLDTANLSNPLITLTNGETAWEDTGVVYGATYNYVIQMVTKDGSQKAPTRNIVMQTGLGRGLGPNLLQQGDERLGYFGSIAATDFIPAATLQASQAGSGLSVSGTATWHKFVRRGKILYVPNTYLSSAVTMTQLYQAGWVFGTDDNGPTDGQLSTAQNQRRVVSYRGDRYFLRLPRGYADADNANQYDLSNTTGLNHDNVANTPECEFNDLFYPVVQNTPLKQRLFNVDSITAANFVVSSTRAVLCQEVSVSKGAMLSRGNSNGLTGRDIMTYMQAIPTARAASTLLWYPVLELIED</sequence>
<dbReference type="KEGG" id="vg:18500982"/>
<dbReference type="Proteomes" id="UP000204235">
    <property type="component" value="Segment"/>
</dbReference>